<protein>
    <recommendedName>
        <fullName evidence="2">Sulfatase N-terminal domain-containing protein</fullName>
    </recommendedName>
</protein>
<gene>
    <name evidence="3" type="ORF">M431DRAFT_487404</name>
</gene>
<dbReference type="SUPFAM" id="SSF53649">
    <property type="entry name" value="Alkaline phosphatase-like"/>
    <property type="match status" value="1"/>
</dbReference>
<evidence type="ECO:0000313" key="4">
    <source>
        <dbReference type="Proteomes" id="UP000241690"/>
    </source>
</evidence>
<feature type="transmembrane region" description="Helical" evidence="1">
    <location>
        <begin position="363"/>
        <end position="387"/>
    </location>
</feature>
<evidence type="ECO:0000313" key="3">
    <source>
        <dbReference type="EMBL" id="PTB48679.1"/>
    </source>
</evidence>
<feature type="transmembrane region" description="Helical" evidence="1">
    <location>
        <begin position="326"/>
        <end position="351"/>
    </location>
</feature>
<keyword evidence="1" id="KW-0472">Membrane</keyword>
<reference evidence="3 4" key="1">
    <citation type="submission" date="2016-07" db="EMBL/GenBank/DDBJ databases">
        <title>Multiple horizontal gene transfer events from other fungi enriched the ability of initially mycotrophic Trichoderma (Ascomycota) to feed on dead plant biomass.</title>
        <authorList>
            <consortium name="DOE Joint Genome Institute"/>
            <person name="Aerts A."/>
            <person name="Atanasova L."/>
            <person name="Chenthamara K."/>
            <person name="Zhang J."/>
            <person name="Grujic M."/>
            <person name="Henrissat B."/>
            <person name="Kuo A."/>
            <person name="Salamov A."/>
            <person name="Lipzen A."/>
            <person name="Labutti K."/>
            <person name="Barry K."/>
            <person name="Miao Y."/>
            <person name="Rahimi M.J."/>
            <person name="Shen Q."/>
            <person name="Grigoriev I.V."/>
            <person name="Kubicek C.P."/>
            <person name="Druzhinina I.S."/>
        </authorList>
    </citation>
    <scope>NUCLEOTIDE SEQUENCE [LARGE SCALE GENOMIC DNA]</scope>
    <source>
        <strain evidence="3 4">CBS 226.95</strain>
    </source>
</reference>
<evidence type="ECO:0000256" key="1">
    <source>
        <dbReference type="SAM" id="Phobius"/>
    </source>
</evidence>
<keyword evidence="1" id="KW-1133">Transmembrane helix</keyword>
<accession>A0A2T3ZV45</accession>
<name>A0A2T3ZV45_TRIHA</name>
<dbReference type="InterPro" id="IPR000917">
    <property type="entry name" value="Sulfatase_N"/>
</dbReference>
<evidence type="ECO:0000259" key="2">
    <source>
        <dbReference type="Pfam" id="PF00884"/>
    </source>
</evidence>
<proteinExistence type="predicted"/>
<keyword evidence="4" id="KW-1185">Reference proteome</keyword>
<dbReference type="GeneID" id="36625045"/>
<dbReference type="PANTHER" id="PTHR43751">
    <property type="entry name" value="SULFATASE"/>
    <property type="match status" value="1"/>
</dbReference>
<dbReference type="STRING" id="983964.A0A2T3ZV45"/>
<dbReference type="InterPro" id="IPR052701">
    <property type="entry name" value="GAG_Ulvan_Degrading_Sulfatases"/>
</dbReference>
<dbReference type="InterPro" id="IPR017850">
    <property type="entry name" value="Alkaline_phosphatase_core_sf"/>
</dbReference>
<dbReference type="AlphaFoldDB" id="A0A2T3ZV45"/>
<feature type="domain" description="Sulfatase N-terminal" evidence="2">
    <location>
        <begin position="647"/>
        <end position="925"/>
    </location>
</feature>
<dbReference type="Pfam" id="PF00884">
    <property type="entry name" value="Sulfatase"/>
    <property type="match status" value="1"/>
</dbReference>
<dbReference type="Proteomes" id="UP000241690">
    <property type="component" value="Unassembled WGS sequence"/>
</dbReference>
<dbReference type="PANTHER" id="PTHR43751:SF3">
    <property type="entry name" value="SULFATASE N-TERMINAL DOMAIN-CONTAINING PROTEIN"/>
    <property type="match status" value="1"/>
</dbReference>
<sequence length="1065" mass="118349">MSIKTVGILEASHGRGLAPRIKSETLRPDIKATDAIISIIGRLIHPSTQVYEFTALQRLQHPRQPAPATPRAIHCIFPAQWAHPTKRLNGGPSLAALPPPQATAAGQASAPFPLVLAPSLSVQLLHPDGSLRAALFESLPQTPAPVRQDQLLCDSLIIPLRSSIITYHEHHLCPRLASSLSPPSSSHSSDDDKRTFLTTGAMESPAGRRLDASPSPSPIHHLGMTRRFAHAVASRLTRRRFIANLASRFANRRFAFAVATVAIFSAKGVHIYTHLSSLPLVHLVRWGYSFFAQDVVLLILVRLLLDPWLTEGSGWLRTTTMTLASVIITYLITVGVVTVTFFAVCGSEIHWRNIGLAGDASSFAMFLSGLASLILVLFTVLFVACILQDICYVAAGVATDILKWPVNFALRRSSPTTYSQIPQLDVELASTSDDLDDDEFCGMKSKTSAVVLKRLLYLFIGLALLTHVVMVLIRPNESALNFLSWTPALLPFVDFTFSSPSLDHLKPIYGSSIGHSWDNITALTDPVALPWLPQRHVPGFGDWYKNNKHYNAAADPLKISNFNDDLLPALKEKLADVPIRHVMLILLESTRKDVFPIKKDGLIWERLANSFGNKTLPDEAQAMLAGLTSNANFITGDYDDGFEHETKKRRGGINFNNVFTTATYTIKSIVGTMCGLTPLMADFNLEYLHHFYQPCLPQVFDAFNKIDERDLGSERSNDFKSFKWQSTFMQSVTKNYDRYVPLLSKMGIAPENLVSKEYLKSRFAKFGPVDLPDINYFGMADVAVEDYIRDAFVQAKKNNERAFVTHLTSTSHHPFAIPAEEKYTPLGNGLDDISHYLNAIGYDDRWLGKIMNILDEEGVADETLVVFVGDHGVSMPENNILAPYYNPNIGTLRVPLVFSHPKLPAIDVNDAVISSQILPTILDLLRETGSLSKSHTQAASDLVQNYEGQSLIRPVHTSSNETGQGNWQFTVVNPGRAMLSIRDTRQPDWHLIVPIIDNVEWQFTNLMNDPTGAQTLLGFDFVNFLYSVEKSHGVDAATWAEEAAFMARWWVEENGKRWRYGPYAN</sequence>
<organism evidence="3 4">
    <name type="scientific">Trichoderma harzianum CBS 226.95</name>
    <dbReference type="NCBI Taxonomy" id="983964"/>
    <lineage>
        <taxon>Eukaryota</taxon>
        <taxon>Fungi</taxon>
        <taxon>Dikarya</taxon>
        <taxon>Ascomycota</taxon>
        <taxon>Pezizomycotina</taxon>
        <taxon>Sordariomycetes</taxon>
        <taxon>Hypocreomycetidae</taxon>
        <taxon>Hypocreales</taxon>
        <taxon>Hypocreaceae</taxon>
        <taxon>Trichoderma</taxon>
    </lineage>
</organism>
<feature type="transmembrane region" description="Helical" evidence="1">
    <location>
        <begin position="254"/>
        <end position="273"/>
    </location>
</feature>
<dbReference type="EMBL" id="KZ679697">
    <property type="protein sequence ID" value="PTB48679.1"/>
    <property type="molecule type" value="Genomic_DNA"/>
</dbReference>
<keyword evidence="1" id="KW-0812">Transmembrane</keyword>
<dbReference type="Gene3D" id="3.40.720.10">
    <property type="entry name" value="Alkaline Phosphatase, subunit A"/>
    <property type="match status" value="1"/>
</dbReference>
<dbReference type="RefSeq" id="XP_024768356.1">
    <property type="nucleotide sequence ID" value="XM_024916476.1"/>
</dbReference>
<feature type="transmembrane region" description="Helical" evidence="1">
    <location>
        <begin position="285"/>
        <end position="305"/>
    </location>
</feature>
<feature type="transmembrane region" description="Helical" evidence="1">
    <location>
        <begin position="455"/>
        <end position="473"/>
    </location>
</feature>